<dbReference type="SMART" id="SM00199">
    <property type="entry name" value="SCY"/>
    <property type="match status" value="1"/>
</dbReference>
<dbReference type="GO" id="GO:0006955">
    <property type="term" value="P:immune response"/>
    <property type="evidence" value="ECO:0007669"/>
    <property type="project" value="InterPro"/>
</dbReference>
<dbReference type="EMBL" id="CM004466">
    <property type="protein sequence ID" value="OCU00049.1"/>
    <property type="molecule type" value="Genomic_DNA"/>
</dbReference>
<sequence length="76" mass="8435">MTLSGTGLKPNCRCLETFSKFIHPQFRLNEELNNECDNIEVIITVTTGISVCVDPSAPWVQGIIKKNSLQAGNRDK</sequence>
<evidence type="ECO:0000313" key="3">
    <source>
        <dbReference type="EMBL" id="OCU00049.1"/>
    </source>
</evidence>
<name>A0A974DY05_XENLA</name>
<dbReference type="GO" id="GO:0005615">
    <property type="term" value="C:extracellular space"/>
    <property type="evidence" value="ECO:0007669"/>
    <property type="project" value="UniProtKB-KW"/>
</dbReference>
<evidence type="ECO:0000256" key="1">
    <source>
        <dbReference type="ARBA" id="ARBA00022514"/>
    </source>
</evidence>
<evidence type="ECO:0000259" key="2">
    <source>
        <dbReference type="SMART" id="SM00199"/>
    </source>
</evidence>
<reference evidence="4" key="1">
    <citation type="journal article" date="2016" name="Nature">
        <title>Genome evolution in the allotetraploid frog Xenopus laevis.</title>
        <authorList>
            <person name="Session A.M."/>
            <person name="Uno Y."/>
            <person name="Kwon T."/>
            <person name="Chapman J.A."/>
            <person name="Toyoda A."/>
            <person name="Takahashi S."/>
            <person name="Fukui A."/>
            <person name="Hikosaka A."/>
            <person name="Suzuki A."/>
            <person name="Kondo M."/>
            <person name="van Heeringen S.J."/>
            <person name="Quigley I."/>
            <person name="Heinz S."/>
            <person name="Ogino H."/>
            <person name="Ochi H."/>
            <person name="Hellsten U."/>
            <person name="Lyons J.B."/>
            <person name="Simakov O."/>
            <person name="Putnam N."/>
            <person name="Stites J."/>
            <person name="Kuroki Y."/>
            <person name="Tanaka T."/>
            <person name="Michiue T."/>
            <person name="Watanabe M."/>
            <person name="Bogdanovic O."/>
            <person name="Lister R."/>
            <person name="Georgiou G."/>
            <person name="Paranjpe S.S."/>
            <person name="van Kruijsbergen I."/>
            <person name="Shu S."/>
            <person name="Carlson J."/>
            <person name="Kinoshita T."/>
            <person name="Ohta Y."/>
            <person name="Mawaribuchi S."/>
            <person name="Jenkins J."/>
            <person name="Grimwood J."/>
            <person name="Schmutz J."/>
            <person name="Mitros T."/>
            <person name="Mozaffari S.V."/>
            <person name="Suzuki Y."/>
            <person name="Haramoto Y."/>
            <person name="Yamamoto T.S."/>
            <person name="Takagi C."/>
            <person name="Heald R."/>
            <person name="Miller K."/>
            <person name="Haudenschild C."/>
            <person name="Kitzman J."/>
            <person name="Nakayama T."/>
            <person name="Izutsu Y."/>
            <person name="Robert J."/>
            <person name="Fortriede J."/>
            <person name="Burns K."/>
            <person name="Lotay V."/>
            <person name="Karimi K."/>
            <person name="Yasuoka Y."/>
            <person name="Dichmann D.S."/>
            <person name="Flajnik M.F."/>
            <person name="Houston D.W."/>
            <person name="Shendure J."/>
            <person name="DuPasquier L."/>
            <person name="Vize P.D."/>
            <person name="Zorn A.M."/>
            <person name="Ito M."/>
            <person name="Marcotte E.M."/>
            <person name="Wallingford J.B."/>
            <person name="Ito Y."/>
            <person name="Asashima M."/>
            <person name="Ueno N."/>
            <person name="Matsuda Y."/>
            <person name="Veenstra G.J."/>
            <person name="Fujiyama A."/>
            <person name="Harland R.M."/>
            <person name="Taira M."/>
            <person name="Rokhsar D.S."/>
        </authorList>
    </citation>
    <scope>NUCLEOTIDE SEQUENCE [LARGE SCALE GENOMIC DNA]</scope>
    <source>
        <strain evidence="4">J</strain>
    </source>
</reference>
<feature type="domain" description="Chemokine interleukin-8-like" evidence="2">
    <location>
        <begin position="9"/>
        <end position="67"/>
    </location>
</feature>
<dbReference type="AlphaFoldDB" id="A0A974DY05"/>
<accession>A0A974DY05</accession>
<dbReference type="GO" id="GO:0008009">
    <property type="term" value="F:chemokine activity"/>
    <property type="evidence" value="ECO:0007669"/>
    <property type="project" value="InterPro"/>
</dbReference>
<keyword evidence="1" id="KW-0202">Cytokine</keyword>
<dbReference type="Pfam" id="PF00048">
    <property type="entry name" value="IL8"/>
    <property type="match status" value="1"/>
</dbReference>
<dbReference type="Proteomes" id="UP000694892">
    <property type="component" value="Chromosome 1L"/>
</dbReference>
<proteinExistence type="predicted"/>
<dbReference type="Gene3D" id="2.40.50.40">
    <property type="match status" value="1"/>
</dbReference>
<gene>
    <name evidence="3" type="ORF">XELAEV_18005831mg</name>
</gene>
<dbReference type="SUPFAM" id="SSF54117">
    <property type="entry name" value="Interleukin 8-like chemokines"/>
    <property type="match status" value="1"/>
</dbReference>
<evidence type="ECO:0000313" key="4">
    <source>
        <dbReference type="Proteomes" id="UP000694892"/>
    </source>
</evidence>
<dbReference type="InterPro" id="IPR036048">
    <property type="entry name" value="Interleukin_8-like_sf"/>
</dbReference>
<protein>
    <recommendedName>
        <fullName evidence="2">Chemokine interleukin-8-like domain-containing protein</fullName>
    </recommendedName>
</protein>
<dbReference type="InterPro" id="IPR001811">
    <property type="entry name" value="Chemokine_IL8-like_dom"/>
</dbReference>
<organism evidence="3 4">
    <name type="scientific">Xenopus laevis</name>
    <name type="common">African clawed frog</name>
    <dbReference type="NCBI Taxonomy" id="8355"/>
    <lineage>
        <taxon>Eukaryota</taxon>
        <taxon>Metazoa</taxon>
        <taxon>Chordata</taxon>
        <taxon>Craniata</taxon>
        <taxon>Vertebrata</taxon>
        <taxon>Euteleostomi</taxon>
        <taxon>Amphibia</taxon>
        <taxon>Batrachia</taxon>
        <taxon>Anura</taxon>
        <taxon>Pipoidea</taxon>
        <taxon>Pipidae</taxon>
        <taxon>Xenopodinae</taxon>
        <taxon>Xenopus</taxon>
        <taxon>Xenopus</taxon>
    </lineage>
</organism>